<organism evidence="1 2">
    <name type="scientific">Neoroseomonas marina</name>
    <dbReference type="NCBI Taxonomy" id="1232220"/>
    <lineage>
        <taxon>Bacteria</taxon>
        <taxon>Pseudomonadati</taxon>
        <taxon>Pseudomonadota</taxon>
        <taxon>Alphaproteobacteria</taxon>
        <taxon>Acetobacterales</taxon>
        <taxon>Acetobacteraceae</taxon>
        <taxon>Neoroseomonas</taxon>
    </lineage>
</organism>
<evidence type="ECO:0000313" key="2">
    <source>
        <dbReference type="Proteomes" id="UP000548582"/>
    </source>
</evidence>
<gene>
    <name evidence="1" type="ORF">GWK16_09735</name>
</gene>
<dbReference type="AlphaFoldDB" id="A0A848EAK2"/>
<protein>
    <submittedName>
        <fullName evidence="1">Uncharacterized protein</fullName>
    </submittedName>
</protein>
<comment type="caution">
    <text evidence="1">The sequence shown here is derived from an EMBL/GenBank/DDBJ whole genome shotgun (WGS) entry which is preliminary data.</text>
</comment>
<keyword evidence="2" id="KW-1185">Reference proteome</keyword>
<sequence length="55" mass="6326">MSGARKVKSLKVENARLKELPAESMFDVSMLREMLPRMSDVRLTRKGRYLGDRGD</sequence>
<name>A0A848EAK2_9PROT</name>
<reference evidence="1 2" key="1">
    <citation type="submission" date="2020-03" db="EMBL/GenBank/DDBJ databases">
        <authorList>
            <person name="Sun Q."/>
        </authorList>
    </citation>
    <scope>NUCLEOTIDE SEQUENCE [LARGE SCALE GENOMIC DNA]</scope>
    <source>
        <strain evidence="1 2">JC162</strain>
    </source>
</reference>
<accession>A0A848EAK2</accession>
<dbReference type="Proteomes" id="UP000548582">
    <property type="component" value="Unassembled WGS sequence"/>
</dbReference>
<proteinExistence type="predicted"/>
<dbReference type="EMBL" id="JABBKX010000002">
    <property type="protein sequence ID" value="NMJ41521.1"/>
    <property type="molecule type" value="Genomic_DNA"/>
</dbReference>
<evidence type="ECO:0000313" key="1">
    <source>
        <dbReference type="EMBL" id="NMJ41521.1"/>
    </source>
</evidence>